<dbReference type="GO" id="GO:0004806">
    <property type="term" value="F:triacylglycerol lipase activity"/>
    <property type="evidence" value="ECO:0007669"/>
    <property type="project" value="InterPro"/>
</dbReference>
<dbReference type="InterPro" id="IPR044819">
    <property type="entry name" value="OBL-like"/>
</dbReference>
<dbReference type="InterPro" id="IPR002921">
    <property type="entry name" value="Fungal_lipase-type"/>
</dbReference>
<dbReference type="PANTHER" id="PTHR46086">
    <property type="entry name" value="ALPHA/BETA-HYDROLASES SUPERFAMILY PROTEIN"/>
    <property type="match status" value="1"/>
</dbReference>
<protein>
    <recommendedName>
        <fullName evidence="1">Fungal lipase-type domain-containing protein</fullName>
    </recommendedName>
</protein>
<sequence length="163" mass="18577">AYYAIRERLRAFLDGSPGARFAVAGHSLGGALAVLFPTVLALHGEEAVLGRLQGVYTFGQPRVGDERLGAFMAPHLENPSRYFRFVYCNDIVPRVPYDDSTLLFKHFGTCLYFDSFYRGQVRPVTHFIFLKDLFFFPKSIFSFLQQGNAPFLYQILPEKICYT</sequence>
<reference evidence="3" key="1">
    <citation type="journal article" date="2014" name="Science">
        <title>Ancient hybridizations among the ancestral genomes of bread wheat.</title>
        <authorList>
            <consortium name="International Wheat Genome Sequencing Consortium,"/>
            <person name="Marcussen T."/>
            <person name="Sandve S.R."/>
            <person name="Heier L."/>
            <person name="Spannagl M."/>
            <person name="Pfeifer M."/>
            <person name="Jakobsen K.S."/>
            <person name="Wulff B.B."/>
            <person name="Steuernagel B."/>
            <person name="Mayer K.F."/>
            <person name="Olsen O.A."/>
        </authorList>
    </citation>
    <scope>NUCLEOTIDE SEQUENCE [LARGE SCALE GENOMIC DNA]</scope>
    <source>
        <strain evidence="3">cv. AL8/78</strain>
    </source>
</reference>
<reference evidence="2" key="4">
    <citation type="submission" date="2019-03" db="UniProtKB">
        <authorList>
            <consortium name="EnsemblPlants"/>
        </authorList>
    </citation>
    <scope>IDENTIFICATION</scope>
</reference>
<dbReference type="Gene3D" id="3.40.50.1820">
    <property type="entry name" value="alpha/beta hydrolase"/>
    <property type="match status" value="1"/>
</dbReference>
<evidence type="ECO:0000259" key="1">
    <source>
        <dbReference type="Pfam" id="PF01764"/>
    </source>
</evidence>
<reference evidence="2" key="5">
    <citation type="journal article" date="2021" name="G3 (Bethesda)">
        <title>Aegilops tauschii genome assembly Aet v5.0 features greater sequence contiguity and improved annotation.</title>
        <authorList>
            <person name="Wang L."/>
            <person name="Zhu T."/>
            <person name="Rodriguez J.C."/>
            <person name="Deal K.R."/>
            <person name="Dubcovsky J."/>
            <person name="McGuire P.E."/>
            <person name="Lux T."/>
            <person name="Spannagl M."/>
            <person name="Mayer K.F.X."/>
            <person name="Baldrich P."/>
            <person name="Meyers B.C."/>
            <person name="Huo N."/>
            <person name="Gu Y.Q."/>
            <person name="Zhou H."/>
            <person name="Devos K.M."/>
            <person name="Bennetzen J.L."/>
            <person name="Unver T."/>
            <person name="Budak H."/>
            <person name="Gulick P.J."/>
            <person name="Galiba G."/>
            <person name="Kalapos B."/>
            <person name="Nelson D.R."/>
            <person name="Li P."/>
            <person name="You F.M."/>
            <person name="Luo M.C."/>
            <person name="Dvorak J."/>
        </authorList>
    </citation>
    <scope>NUCLEOTIDE SEQUENCE [LARGE SCALE GENOMIC DNA]</scope>
    <source>
        <strain evidence="2">cv. AL8/78</strain>
    </source>
</reference>
<proteinExistence type="predicted"/>
<dbReference type="PANTHER" id="PTHR46086:SF4">
    <property type="entry name" value="ALPHA_BETA-HYDROLASES SUPERFAMILY PROTEIN"/>
    <property type="match status" value="1"/>
</dbReference>
<dbReference type="Pfam" id="PF01764">
    <property type="entry name" value="Lipase_3"/>
    <property type="match status" value="1"/>
</dbReference>
<accession>A0A453PR39</accession>
<reference evidence="3" key="2">
    <citation type="journal article" date="2017" name="Nat. Plants">
        <title>The Aegilops tauschii genome reveals multiple impacts of transposons.</title>
        <authorList>
            <person name="Zhao G."/>
            <person name="Zou C."/>
            <person name="Li K."/>
            <person name="Wang K."/>
            <person name="Li T."/>
            <person name="Gao L."/>
            <person name="Zhang X."/>
            <person name="Wang H."/>
            <person name="Yang Z."/>
            <person name="Liu X."/>
            <person name="Jiang W."/>
            <person name="Mao L."/>
            <person name="Kong X."/>
            <person name="Jiao Y."/>
            <person name="Jia J."/>
        </authorList>
    </citation>
    <scope>NUCLEOTIDE SEQUENCE [LARGE SCALE GENOMIC DNA]</scope>
    <source>
        <strain evidence="3">cv. AL8/78</strain>
    </source>
</reference>
<dbReference type="AlphaFoldDB" id="A0A453PR39"/>
<keyword evidence="3" id="KW-1185">Reference proteome</keyword>
<dbReference type="GO" id="GO:0006629">
    <property type="term" value="P:lipid metabolic process"/>
    <property type="evidence" value="ECO:0007669"/>
    <property type="project" value="InterPro"/>
</dbReference>
<dbReference type="Gramene" id="AET6Gv20816600.5">
    <property type="protein sequence ID" value="AET6Gv20816600.5"/>
    <property type="gene ID" value="AET6Gv20816600"/>
</dbReference>
<dbReference type="CDD" id="cd00519">
    <property type="entry name" value="Lipase_3"/>
    <property type="match status" value="1"/>
</dbReference>
<organism evidence="2 3">
    <name type="scientific">Aegilops tauschii subsp. strangulata</name>
    <name type="common">Goatgrass</name>
    <dbReference type="NCBI Taxonomy" id="200361"/>
    <lineage>
        <taxon>Eukaryota</taxon>
        <taxon>Viridiplantae</taxon>
        <taxon>Streptophyta</taxon>
        <taxon>Embryophyta</taxon>
        <taxon>Tracheophyta</taxon>
        <taxon>Spermatophyta</taxon>
        <taxon>Magnoliopsida</taxon>
        <taxon>Liliopsida</taxon>
        <taxon>Poales</taxon>
        <taxon>Poaceae</taxon>
        <taxon>BOP clade</taxon>
        <taxon>Pooideae</taxon>
        <taxon>Triticodae</taxon>
        <taxon>Triticeae</taxon>
        <taxon>Triticinae</taxon>
        <taxon>Aegilops</taxon>
    </lineage>
</organism>
<evidence type="ECO:0000313" key="3">
    <source>
        <dbReference type="Proteomes" id="UP000015105"/>
    </source>
</evidence>
<feature type="domain" description="Fungal lipase-type" evidence="1">
    <location>
        <begin position="2"/>
        <end position="98"/>
    </location>
</feature>
<reference evidence="2" key="3">
    <citation type="journal article" date="2017" name="Nature">
        <title>Genome sequence of the progenitor of the wheat D genome Aegilops tauschii.</title>
        <authorList>
            <person name="Luo M.C."/>
            <person name="Gu Y.Q."/>
            <person name="Puiu D."/>
            <person name="Wang H."/>
            <person name="Twardziok S.O."/>
            <person name="Deal K.R."/>
            <person name="Huo N."/>
            <person name="Zhu T."/>
            <person name="Wang L."/>
            <person name="Wang Y."/>
            <person name="McGuire P.E."/>
            <person name="Liu S."/>
            <person name="Long H."/>
            <person name="Ramasamy R.K."/>
            <person name="Rodriguez J.C."/>
            <person name="Van S.L."/>
            <person name="Yuan L."/>
            <person name="Wang Z."/>
            <person name="Xia Z."/>
            <person name="Xiao L."/>
            <person name="Anderson O.D."/>
            <person name="Ouyang S."/>
            <person name="Liang Y."/>
            <person name="Zimin A.V."/>
            <person name="Pertea G."/>
            <person name="Qi P."/>
            <person name="Bennetzen J.L."/>
            <person name="Dai X."/>
            <person name="Dawson M.W."/>
            <person name="Muller H.G."/>
            <person name="Kugler K."/>
            <person name="Rivarola-Duarte L."/>
            <person name="Spannagl M."/>
            <person name="Mayer K.F.X."/>
            <person name="Lu F.H."/>
            <person name="Bevan M.W."/>
            <person name="Leroy P."/>
            <person name="Li P."/>
            <person name="You F.M."/>
            <person name="Sun Q."/>
            <person name="Liu Z."/>
            <person name="Lyons E."/>
            <person name="Wicker T."/>
            <person name="Salzberg S.L."/>
            <person name="Devos K.M."/>
            <person name="Dvorak J."/>
        </authorList>
    </citation>
    <scope>NUCLEOTIDE SEQUENCE [LARGE SCALE GENOMIC DNA]</scope>
    <source>
        <strain evidence="2">cv. AL8/78</strain>
    </source>
</reference>
<name>A0A453PR39_AEGTS</name>
<dbReference type="SUPFAM" id="SSF53474">
    <property type="entry name" value="alpha/beta-Hydrolases"/>
    <property type="match status" value="1"/>
</dbReference>
<dbReference type="InterPro" id="IPR029058">
    <property type="entry name" value="AB_hydrolase_fold"/>
</dbReference>
<dbReference type="EnsemblPlants" id="AET6Gv20816600.5">
    <property type="protein sequence ID" value="AET6Gv20816600.5"/>
    <property type="gene ID" value="AET6Gv20816600"/>
</dbReference>
<dbReference type="Proteomes" id="UP000015105">
    <property type="component" value="Chromosome 6D"/>
</dbReference>
<evidence type="ECO:0000313" key="2">
    <source>
        <dbReference type="EnsemblPlants" id="AET6Gv20816600.5"/>
    </source>
</evidence>